<dbReference type="Proteomes" id="UP001329825">
    <property type="component" value="Chromosome 1"/>
</dbReference>
<dbReference type="EMBL" id="CP141881">
    <property type="protein sequence ID" value="WRT63530.1"/>
    <property type="molecule type" value="Genomic_DNA"/>
</dbReference>
<evidence type="ECO:0008006" key="6">
    <source>
        <dbReference type="Google" id="ProtNLM"/>
    </source>
</evidence>
<feature type="domain" description="Telomerase activating protein Est1-like N-terminal" evidence="3">
    <location>
        <begin position="71"/>
        <end position="240"/>
    </location>
</feature>
<evidence type="ECO:0000313" key="4">
    <source>
        <dbReference type="EMBL" id="WRT63530.1"/>
    </source>
</evidence>
<dbReference type="Pfam" id="PF10374">
    <property type="entry name" value="EST1"/>
    <property type="match status" value="1"/>
</dbReference>
<dbReference type="PANTHER" id="PTHR15696:SF36">
    <property type="entry name" value="NONSENSE-MEDIATED MRNA DECAY FACTOR"/>
    <property type="match status" value="1"/>
</dbReference>
<organism evidence="4 5">
    <name type="scientific">Kwoniella shivajii</name>
    <dbReference type="NCBI Taxonomy" id="564305"/>
    <lineage>
        <taxon>Eukaryota</taxon>
        <taxon>Fungi</taxon>
        <taxon>Dikarya</taxon>
        <taxon>Basidiomycota</taxon>
        <taxon>Agaricomycotina</taxon>
        <taxon>Tremellomycetes</taxon>
        <taxon>Tremellales</taxon>
        <taxon>Cryptococcaceae</taxon>
        <taxon>Kwoniella</taxon>
    </lineage>
</organism>
<feature type="compositionally biased region" description="Polar residues" evidence="1">
    <location>
        <begin position="877"/>
        <end position="886"/>
    </location>
</feature>
<feature type="compositionally biased region" description="Low complexity" evidence="1">
    <location>
        <begin position="120"/>
        <end position="135"/>
    </location>
</feature>
<protein>
    <recommendedName>
        <fullName evidence="6">Protein SMG7</fullName>
    </recommendedName>
</protein>
<feature type="compositionally biased region" description="Basic and acidic residues" evidence="1">
    <location>
        <begin position="239"/>
        <end position="251"/>
    </location>
</feature>
<feature type="domain" description="DNA/RNA-binding" evidence="2">
    <location>
        <begin position="273"/>
        <end position="576"/>
    </location>
</feature>
<feature type="region of interest" description="Disordered" evidence="1">
    <location>
        <begin position="747"/>
        <end position="781"/>
    </location>
</feature>
<sequence>MSNRQNTRKASESRRSASDLDRDAKGEAGNLKNLLTVQLPWSREVDSCRKRCRDIHLLLLFSHPLSPYAQSLDNLWYHTSYLLITSYRSIISSLEKSLPPPPFPSNPSSNSRRGGRTDNNHTQNNIGQNQNQNQNELKKSSTRFRQFLSSEETFYKSLISRLVRFYDLYDINDLSNYLLQARIPISQSEQQQQGQGQRPSEGDELDIGNIGKEEKRDKLSLIYKAVICLGDLERYKEQYNEKPKSSKDNKHNSSSSSRRRLVGNNQEEKFSQARKYYEIARKLLPDDGSAFNQLAVISTYLADSFSTTYYYFRAFAIRNAFKGIDGILYDHLGKATERWRVRRREEKERDIQDVIMDVRDEVKRWKEEMIVLVGILYLKAGFSLLPTLQPNLLGRFSSLLKSRQLSTEVIVQSAVIVIGSHYHARNTAGLEQDPKLVQRSHEAELRALDLLLGVFEAIMQIGIEELEEFRSTLGGESALEIEQDDEDDDGIDTHLYQYISAILRRILPSLRIVSKWIKLDLEYLARQQSSPTLKSFWTTYKRFIDSVSTVFPIAQLPSLTEPLEEDIDMKGFLPLQRGITIEGGFNSGVNEIEGNDPIVQGEVHPNEEQLMRIADIQVDARLIMQSGIGALLLGVQPLGLVPAVFGVPRDQESDIASVSTETEDDPVNLAMRATLASESSVNGDEEAEEIIVWGKSPLPPNVPAPSTIGNISAAIPSNKKPTAYDLLQNLMLESTPTPPARSTILPQNPPTASSPSMGITSSASPHLQGVGNDNLSTPGGGGLLFGASGGAAQGSSIWTMTREESEKGQKRSSFSGQGANSGAGGNDLAAIWGNSTQTETAPNHTNNVPMLPTTSFLPQLPGPAPAPSAPPTIPQPNLYSHAQYSYTPPPQQQQSNTWGMSSVPLPLPQAQSISPAYPYDHNQQIPYYAQPAYYTQSYGKWGPVPGSGTGGYQNPP</sequence>
<gene>
    <name evidence="4" type="ORF">IL334_000435</name>
</gene>
<evidence type="ECO:0000256" key="1">
    <source>
        <dbReference type="SAM" id="MobiDB-lite"/>
    </source>
</evidence>
<evidence type="ECO:0000259" key="2">
    <source>
        <dbReference type="Pfam" id="PF10373"/>
    </source>
</evidence>
<evidence type="ECO:0000259" key="3">
    <source>
        <dbReference type="Pfam" id="PF10374"/>
    </source>
</evidence>
<dbReference type="SUPFAM" id="SSF48452">
    <property type="entry name" value="TPR-like"/>
    <property type="match status" value="1"/>
</dbReference>
<feature type="region of interest" description="Disordered" evidence="1">
    <location>
        <begin position="1"/>
        <end position="25"/>
    </location>
</feature>
<dbReference type="GeneID" id="87952566"/>
<proteinExistence type="predicted"/>
<feature type="compositionally biased region" description="Pro residues" evidence="1">
    <location>
        <begin position="860"/>
        <end position="874"/>
    </location>
</feature>
<feature type="region of interest" description="Disordered" evidence="1">
    <location>
        <begin position="800"/>
        <end position="828"/>
    </location>
</feature>
<feature type="region of interest" description="Disordered" evidence="1">
    <location>
        <begin position="860"/>
        <end position="906"/>
    </location>
</feature>
<feature type="compositionally biased region" description="Polar residues" evidence="1">
    <location>
        <begin position="747"/>
        <end position="777"/>
    </location>
</feature>
<reference evidence="4 5" key="1">
    <citation type="submission" date="2024-01" db="EMBL/GenBank/DDBJ databases">
        <title>Comparative genomics of Cryptococcus and Kwoniella reveals pathogenesis evolution and contrasting modes of karyotype evolution via chromosome fusion or intercentromeric recombination.</title>
        <authorList>
            <person name="Coelho M.A."/>
            <person name="David-Palma M."/>
            <person name="Shea T."/>
            <person name="Bowers K."/>
            <person name="McGinley-Smith S."/>
            <person name="Mohammad A.W."/>
            <person name="Gnirke A."/>
            <person name="Yurkov A.M."/>
            <person name="Nowrousian M."/>
            <person name="Sun S."/>
            <person name="Cuomo C.A."/>
            <person name="Heitman J."/>
        </authorList>
    </citation>
    <scope>NUCLEOTIDE SEQUENCE [LARGE SCALE GENOMIC DNA]</scope>
    <source>
        <strain evidence="4">CBS 11374</strain>
    </source>
</reference>
<feature type="region of interest" description="Disordered" evidence="1">
    <location>
        <begin position="188"/>
        <end position="210"/>
    </location>
</feature>
<dbReference type="InterPro" id="IPR045153">
    <property type="entry name" value="Est1/Ebs1-like"/>
</dbReference>
<feature type="compositionally biased region" description="Low complexity" evidence="1">
    <location>
        <begin position="188"/>
        <end position="199"/>
    </location>
</feature>
<keyword evidence="5" id="KW-1185">Reference proteome</keyword>
<accession>A0ABZ1CQP9</accession>
<dbReference type="InterPro" id="IPR018834">
    <property type="entry name" value="DNA/RNA-bd_Est1-type"/>
</dbReference>
<dbReference type="PANTHER" id="PTHR15696">
    <property type="entry name" value="SMG-7 SUPPRESSOR WITH MORPHOLOGICAL EFFECT ON GENITALIA PROTEIN 7"/>
    <property type="match status" value="1"/>
</dbReference>
<dbReference type="InterPro" id="IPR019458">
    <property type="entry name" value="Est1-like_N"/>
</dbReference>
<dbReference type="Pfam" id="PF10373">
    <property type="entry name" value="EST1_DNA_bind"/>
    <property type="match status" value="1"/>
</dbReference>
<feature type="compositionally biased region" description="Basic and acidic residues" evidence="1">
    <location>
        <begin position="9"/>
        <end position="25"/>
    </location>
</feature>
<dbReference type="Gene3D" id="1.25.40.10">
    <property type="entry name" value="Tetratricopeptide repeat domain"/>
    <property type="match status" value="1"/>
</dbReference>
<feature type="region of interest" description="Disordered" evidence="1">
    <location>
        <begin position="239"/>
        <end position="267"/>
    </location>
</feature>
<dbReference type="RefSeq" id="XP_062788270.1">
    <property type="nucleotide sequence ID" value="XM_062932219.1"/>
</dbReference>
<feature type="region of interest" description="Disordered" evidence="1">
    <location>
        <begin position="96"/>
        <end position="140"/>
    </location>
</feature>
<evidence type="ECO:0000313" key="5">
    <source>
        <dbReference type="Proteomes" id="UP001329825"/>
    </source>
</evidence>
<dbReference type="InterPro" id="IPR011990">
    <property type="entry name" value="TPR-like_helical_dom_sf"/>
</dbReference>
<name>A0ABZ1CQP9_9TREE</name>